<evidence type="ECO:0000259" key="8">
    <source>
        <dbReference type="Pfam" id="PF14322"/>
    </source>
</evidence>
<dbReference type="InterPro" id="IPR012944">
    <property type="entry name" value="SusD_RagB_dom"/>
</dbReference>
<keyword evidence="4" id="KW-0472">Membrane</keyword>
<dbReference type="InterPro" id="IPR011990">
    <property type="entry name" value="TPR-like_helical_dom_sf"/>
</dbReference>
<dbReference type="Pfam" id="PF07980">
    <property type="entry name" value="SusD_RagB"/>
    <property type="match status" value="1"/>
</dbReference>
<dbReference type="PROSITE" id="PS51257">
    <property type="entry name" value="PROKAR_LIPOPROTEIN"/>
    <property type="match status" value="1"/>
</dbReference>
<dbReference type="CDD" id="cd08977">
    <property type="entry name" value="SusD"/>
    <property type="match status" value="1"/>
</dbReference>
<dbReference type="Pfam" id="PF14322">
    <property type="entry name" value="SusD-like_3"/>
    <property type="match status" value="1"/>
</dbReference>
<proteinExistence type="inferred from homology"/>
<keyword evidence="10" id="KW-1185">Reference proteome</keyword>
<name>A0ABR7YLI6_9SPHI</name>
<organism evidence="9 10">
    <name type="scientific">Sphingobacterium micropteri</name>
    <dbReference type="NCBI Taxonomy" id="2763501"/>
    <lineage>
        <taxon>Bacteria</taxon>
        <taxon>Pseudomonadati</taxon>
        <taxon>Bacteroidota</taxon>
        <taxon>Sphingobacteriia</taxon>
        <taxon>Sphingobacteriales</taxon>
        <taxon>Sphingobacteriaceae</taxon>
        <taxon>Sphingobacterium</taxon>
    </lineage>
</organism>
<sequence length="578" mass="65830">MIQYIRTFTLLSLAACLLILASCSKDFLGKPDSSDVTIDTIFSERIKAETFLWETYGSSISGGLPRDWGRWEGVGASMLMAACDEGDVYDDWPESNLFNTGVWGPQRVPEDGFGHHYKGIRNANIFIENIERVPDISDTERAQMRAEAVFLRALKHAELLKRYGGIPIVDHVLLADGEVQLPRNSYAECVDFIVQSCDEAATVLPDTYPSAFLGRITKGAALALKSRVLLFAASPLANSPTPYNTQDREFTGYTDYNPERWRAAADAAKAVLDWAAGAGNIRLIVDAQNPGNAYETAVSQPDNAEIILADKSVDWWGDWWPMTFQFVMPRGVYNGWYGHGVTLQHAQKYYTVAGNDQDWPNEGSYAEFLDKMGEMEPRFQRSVFYSGSSFNDQYGVREFYRRNNGAWTEHAPVNGVGYMKKFLARFNWGGGRFNWPIFRLAEFYLNYAEALNEVSPMDNQSFTALNAIRNRAGIPEANNGDQRYNSQEKLREAIRRERAIELAFEEHRFWDVRRWMIASNEGVMRGAMYGLNLYQQGDGSIVYRKEVFENRVWEDRMYVYPIPQTEYDKGYISQTPGW</sequence>
<comment type="subcellular location">
    <subcellularLocation>
        <location evidence="1">Cell outer membrane</location>
    </subcellularLocation>
</comment>
<evidence type="ECO:0000259" key="7">
    <source>
        <dbReference type="Pfam" id="PF07980"/>
    </source>
</evidence>
<feature type="domain" description="SusD-like N-terminal" evidence="8">
    <location>
        <begin position="112"/>
        <end position="230"/>
    </location>
</feature>
<evidence type="ECO:0000256" key="5">
    <source>
        <dbReference type="ARBA" id="ARBA00023237"/>
    </source>
</evidence>
<evidence type="ECO:0000256" key="3">
    <source>
        <dbReference type="ARBA" id="ARBA00022729"/>
    </source>
</evidence>
<evidence type="ECO:0000256" key="1">
    <source>
        <dbReference type="ARBA" id="ARBA00004442"/>
    </source>
</evidence>
<evidence type="ECO:0000313" key="9">
    <source>
        <dbReference type="EMBL" id="MBD1432191.1"/>
    </source>
</evidence>
<dbReference type="Gene3D" id="1.25.40.390">
    <property type="match status" value="1"/>
</dbReference>
<dbReference type="EMBL" id="JACOIK010000003">
    <property type="protein sequence ID" value="MBD1432191.1"/>
    <property type="molecule type" value="Genomic_DNA"/>
</dbReference>
<keyword evidence="3 6" id="KW-0732">Signal</keyword>
<gene>
    <name evidence="9" type="ORF">H8B06_05080</name>
</gene>
<dbReference type="Proteomes" id="UP000602759">
    <property type="component" value="Unassembled WGS sequence"/>
</dbReference>
<evidence type="ECO:0000256" key="2">
    <source>
        <dbReference type="ARBA" id="ARBA00006275"/>
    </source>
</evidence>
<reference evidence="9 10" key="1">
    <citation type="submission" date="2020-08" db="EMBL/GenBank/DDBJ databases">
        <title>Sphingobacterium sp. DN00404 isolated from aquaculture water.</title>
        <authorList>
            <person name="Zhang M."/>
        </authorList>
    </citation>
    <scope>NUCLEOTIDE SEQUENCE [LARGE SCALE GENOMIC DNA]</scope>
    <source>
        <strain evidence="9 10">DN00404</strain>
    </source>
</reference>
<dbReference type="SUPFAM" id="SSF48452">
    <property type="entry name" value="TPR-like"/>
    <property type="match status" value="1"/>
</dbReference>
<protein>
    <submittedName>
        <fullName evidence="9">RagB/SusD family nutrient uptake outer membrane protein</fullName>
    </submittedName>
</protein>
<keyword evidence="5" id="KW-0998">Cell outer membrane</keyword>
<comment type="caution">
    <text evidence="9">The sequence shown here is derived from an EMBL/GenBank/DDBJ whole genome shotgun (WGS) entry which is preliminary data.</text>
</comment>
<evidence type="ECO:0000256" key="4">
    <source>
        <dbReference type="ARBA" id="ARBA00023136"/>
    </source>
</evidence>
<evidence type="ECO:0000256" key="6">
    <source>
        <dbReference type="SAM" id="SignalP"/>
    </source>
</evidence>
<dbReference type="InterPro" id="IPR033985">
    <property type="entry name" value="SusD-like_N"/>
</dbReference>
<feature type="domain" description="RagB/SusD" evidence="7">
    <location>
        <begin position="328"/>
        <end position="578"/>
    </location>
</feature>
<comment type="similarity">
    <text evidence="2">Belongs to the SusD family.</text>
</comment>
<dbReference type="RefSeq" id="WP_190993220.1">
    <property type="nucleotide sequence ID" value="NZ_JACOIK010000003.1"/>
</dbReference>
<accession>A0ABR7YLI6</accession>
<feature type="signal peptide" evidence="6">
    <location>
        <begin position="1"/>
        <end position="21"/>
    </location>
</feature>
<feature type="chain" id="PRO_5047013179" evidence="6">
    <location>
        <begin position="22"/>
        <end position="578"/>
    </location>
</feature>
<evidence type="ECO:0000313" key="10">
    <source>
        <dbReference type="Proteomes" id="UP000602759"/>
    </source>
</evidence>